<gene>
    <name evidence="3" type="ORF">RZO73_13350</name>
</gene>
<feature type="domain" description="NUMOD4" evidence="1">
    <location>
        <begin position="13"/>
        <end position="63"/>
    </location>
</feature>
<dbReference type="Pfam" id="PF13392">
    <property type="entry name" value="HNH_3"/>
    <property type="match status" value="1"/>
</dbReference>
<dbReference type="InterPro" id="IPR010902">
    <property type="entry name" value="NUMOD4"/>
</dbReference>
<dbReference type="InterPro" id="IPR003615">
    <property type="entry name" value="HNH_nuc"/>
</dbReference>
<comment type="caution">
    <text evidence="3">The sequence shown here is derived from an EMBL/GenBank/DDBJ whole genome shotgun (WGS) entry which is preliminary data.</text>
</comment>
<evidence type="ECO:0000313" key="3">
    <source>
        <dbReference type="EMBL" id="MDV0611510.1"/>
    </source>
</evidence>
<feature type="domain" description="HNH nuclease" evidence="2">
    <location>
        <begin position="73"/>
        <end position="115"/>
    </location>
</feature>
<reference evidence="3" key="1">
    <citation type="submission" date="2023-10" db="EMBL/GenBank/DDBJ databases">
        <title>Surveillance and assessment of the effects of hospital wastewater treatment on clearance of pathogenic bacterial and antimicrobial resistance genes.</title>
        <authorList>
            <person name="Wu Y."/>
        </authorList>
    </citation>
    <scope>NUCLEOTIDE SEQUENCE</scope>
    <source>
        <strain evidence="3">23-M-SY-8</strain>
    </source>
</reference>
<evidence type="ECO:0000259" key="2">
    <source>
        <dbReference type="Pfam" id="PF13392"/>
    </source>
</evidence>
<dbReference type="Proteomes" id="UP001187239">
    <property type="component" value="Unassembled WGS sequence"/>
</dbReference>
<keyword evidence="3" id="KW-0255">Endonuclease</keyword>
<keyword evidence="3" id="KW-0540">Nuclease</keyword>
<name>A0AAE4SGI7_9ENTR</name>
<dbReference type="EMBL" id="JAWHXQ010000006">
    <property type="protein sequence ID" value="MDV0611510.1"/>
    <property type="molecule type" value="Genomic_DNA"/>
</dbReference>
<organism evidence="3 4">
    <name type="scientific">Klebsiella quasipneumoniae subsp. similipneumoniae</name>
    <dbReference type="NCBI Taxonomy" id="1463164"/>
    <lineage>
        <taxon>Bacteria</taxon>
        <taxon>Pseudomonadati</taxon>
        <taxon>Pseudomonadota</taxon>
        <taxon>Gammaproteobacteria</taxon>
        <taxon>Enterobacterales</taxon>
        <taxon>Enterobacteriaceae</taxon>
        <taxon>Klebsiella/Raoultella group</taxon>
        <taxon>Klebsiella</taxon>
        <taxon>Klebsiella pneumoniae complex</taxon>
    </lineage>
</organism>
<dbReference type="AlphaFoldDB" id="A0AAE4SGI7"/>
<dbReference type="Pfam" id="PF07463">
    <property type="entry name" value="NUMOD4"/>
    <property type="match status" value="1"/>
</dbReference>
<dbReference type="RefSeq" id="WP_101865561.1">
    <property type="nucleotide sequence ID" value="NZ_JAWHXQ010000006.1"/>
</dbReference>
<dbReference type="InterPro" id="IPR044925">
    <property type="entry name" value="His-Me_finger_sf"/>
</dbReference>
<sequence>MKERGIIFNGESEIWKPVVGYEGRYEVSNFGNIRSLSNYRKGLFHNNIAHFIQNKGYHYVSIRDASGKSKRLAVHRIVLEAFVGPRPDGKQIAHWNGDPSDNRVENLRWATSKENIADRSRHGRTAIGENAGSAKLDRKAVKTIKRLNNLGLSACEVAHLACVNPSTIISIWQGESWKHV</sequence>
<evidence type="ECO:0000313" key="4">
    <source>
        <dbReference type="Proteomes" id="UP001187239"/>
    </source>
</evidence>
<protein>
    <submittedName>
        <fullName evidence="3">NUMOD4 motif-containing HNH endonuclease</fullName>
    </submittedName>
</protein>
<keyword evidence="3" id="KW-0378">Hydrolase</keyword>
<dbReference type="SUPFAM" id="SSF54060">
    <property type="entry name" value="His-Me finger endonucleases"/>
    <property type="match status" value="1"/>
</dbReference>
<evidence type="ECO:0000259" key="1">
    <source>
        <dbReference type="Pfam" id="PF07463"/>
    </source>
</evidence>
<dbReference type="GO" id="GO:0004519">
    <property type="term" value="F:endonuclease activity"/>
    <property type="evidence" value="ECO:0007669"/>
    <property type="project" value="UniProtKB-KW"/>
</dbReference>
<proteinExistence type="predicted"/>
<accession>A0AAE4SGI7</accession>
<dbReference type="GO" id="GO:0016788">
    <property type="term" value="F:hydrolase activity, acting on ester bonds"/>
    <property type="evidence" value="ECO:0007669"/>
    <property type="project" value="InterPro"/>
</dbReference>
<dbReference type="Gene3D" id="3.90.75.20">
    <property type="match status" value="1"/>
</dbReference>